<accession>A0A6A6RUM5</accession>
<dbReference type="EMBL" id="MU006790">
    <property type="protein sequence ID" value="KAF2638421.1"/>
    <property type="molecule type" value="Genomic_DNA"/>
</dbReference>
<sequence>MPPDPRNVNTKDAKPSRESVIRETRDLVRSIEAAIQDAPSSQTQPWMSQAASATADDACIACPRNETANICNITSLALVFLRRTCFGCAQIFAAVHTILLDADSDDLYHHFSQIDTRVKSEGGILIRPGISLVFGSKQDYEIVRIGQEDVVGDDLETGSSGFVKHMVVEAFQDSPNLSFRRKERIAPSLWSGNALTWLRDRLDTCVREHPSCQSRDGTHLPTRILDVGREKSRIYLIDGTDVPVTRYITLSYRWGSAKNSLRTLTTNYSEHQAGIQLDTLTPMFQDVIALVRRFQVRYLWIDALCIVQDSAEDWIQESGKMSEVYANAFLTIAASACPGGTNRRLMEVDAEHYGWLIPSRTNEPVVCRREIDHTLFTTKRALMPQQHSYLLRDLPLLARGWVYQERALSPRYVHFGQEMVWECNACTECECSWSCAGDERWKLANSCSGHDGEVGRRRSRVDAWHRRVEAYTSLQLTFPQDVFPAIGGMARDFQRSFATLGSYQAGMWEHTILYNLSWCGRNLRPRDRVGQWRAPTWSWAALDGPVEFRLAEHYKIFKGEPLCEFVAVDSVPLGADAFGRLDKASITLEGFLVDVKVVWNDTDEIWNPYDGDDEPDLYLGAKKIGWAYWDCWPDPVTAEAIPPHSQVRLFLLGRSKKTFVYLLLKEVGDGVYERYGNVHLDTYVVDRELKEHAERKRVVIV</sequence>
<dbReference type="OrthoDB" id="3486565at2759"/>
<protein>
    <submittedName>
        <fullName evidence="3">HET-domain-containing protein</fullName>
    </submittedName>
</protein>
<dbReference type="AlphaFoldDB" id="A0A6A6RUM5"/>
<dbReference type="Proteomes" id="UP000799753">
    <property type="component" value="Unassembled WGS sequence"/>
</dbReference>
<organism evidence="3 4">
    <name type="scientific">Massarina eburnea CBS 473.64</name>
    <dbReference type="NCBI Taxonomy" id="1395130"/>
    <lineage>
        <taxon>Eukaryota</taxon>
        <taxon>Fungi</taxon>
        <taxon>Dikarya</taxon>
        <taxon>Ascomycota</taxon>
        <taxon>Pezizomycotina</taxon>
        <taxon>Dothideomycetes</taxon>
        <taxon>Pleosporomycetidae</taxon>
        <taxon>Pleosporales</taxon>
        <taxon>Massarineae</taxon>
        <taxon>Massarinaceae</taxon>
        <taxon>Massarina</taxon>
    </lineage>
</organism>
<evidence type="ECO:0000259" key="2">
    <source>
        <dbReference type="Pfam" id="PF06985"/>
    </source>
</evidence>
<proteinExistence type="predicted"/>
<evidence type="ECO:0000313" key="4">
    <source>
        <dbReference type="Proteomes" id="UP000799753"/>
    </source>
</evidence>
<dbReference type="Pfam" id="PF06985">
    <property type="entry name" value="HET"/>
    <property type="match status" value="1"/>
</dbReference>
<dbReference type="PANTHER" id="PTHR33112">
    <property type="entry name" value="DOMAIN PROTEIN, PUTATIVE-RELATED"/>
    <property type="match status" value="1"/>
</dbReference>
<reference evidence="3" key="1">
    <citation type="journal article" date="2020" name="Stud. Mycol.">
        <title>101 Dothideomycetes genomes: a test case for predicting lifestyles and emergence of pathogens.</title>
        <authorList>
            <person name="Haridas S."/>
            <person name="Albert R."/>
            <person name="Binder M."/>
            <person name="Bloem J."/>
            <person name="Labutti K."/>
            <person name="Salamov A."/>
            <person name="Andreopoulos B."/>
            <person name="Baker S."/>
            <person name="Barry K."/>
            <person name="Bills G."/>
            <person name="Bluhm B."/>
            <person name="Cannon C."/>
            <person name="Castanera R."/>
            <person name="Culley D."/>
            <person name="Daum C."/>
            <person name="Ezra D."/>
            <person name="Gonzalez J."/>
            <person name="Henrissat B."/>
            <person name="Kuo A."/>
            <person name="Liang C."/>
            <person name="Lipzen A."/>
            <person name="Lutzoni F."/>
            <person name="Magnuson J."/>
            <person name="Mondo S."/>
            <person name="Nolan M."/>
            <person name="Ohm R."/>
            <person name="Pangilinan J."/>
            <person name="Park H.-J."/>
            <person name="Ramirez L."/>
            <person name="Alfaro M."/>
            <person name="Sun H."/>
            <person name="Tritt A."/>
            <person name="Yoshinaga Y."/>
            <person name="Zwiers L.-H."/>
            <person name="Turgeon B."/>
            <person name="Goodwin S."/>
            <person name="Spatafora J."/>
            <person name="Crous P."/>
            <person name="Grigoriev I."/>
        </authorList>
    </citation>
    <scope>NUCLEOTIDE SEQUENCE</scope>
    <source>
        <strain evidence="3">CBS 473.64</strain>
    </source>
</reference>
<evidence type="ECO:0000313" key="3">
    <source>
        <dbReference type="EMBL" id="KAF2638421.1"/>
    </source>
</evidence>
<keyword evidence="4" id="KW-1185">Reference proteome</keyword>
<evidence type="ECO:0000256" key="1">
    <source>
        <dbReference type="SAM" id="MobiDB-lite"/>
    </source>
</evidence>
<dbReference type="InterPro" id="IPR010730">
    <property type="entry name" value="HET"/>
</dbReference>
<feature type="domain" description="Heterokaryon incompatibility" evidence="2">
    <location>
        <begin position="247"/>
        <end position="405"/>
    </location>
</feature>
<name>A0A6A6RUM5_9PLEO</name>
<feature type="compositionally biased region" description="Basic and acidic residues" evidence="1">
    <location>
        <begin position="9"/>
        <end position="21"/>
    </location>
</feature>
<feature type="region of interest" description="Disordered" evidence="1">
    <location>
        <begin position="1"/>
        <end position="21"/>
    </location>
</feature>
<dbReference type="PANTHER" id="PTHR33112:SF9">
    <property type="entry name" value="HETEROKARYON INCOMPATIBILITY DOMAIN-CONTAINING PROTEIN"/>
    <property type="match status" value="1"/>
</dbReference>
<gene>
    <name evidence="3" type="ORF">P280DRAFT_471516</name>
</gene>